<accession>A0A3R7LWE5</accession>
<dbReference type="AlphaFoldDB" id="A0A3R7LWE5"/>
<organism evidence="1 2">
    <name type="scientific">Trypanosoma conorhini</name>
    <dbReference type="NCBI Taxonomy" id="83891"/>
    <lineage>
        <taxon>Eukaryota</taxon>
        <taxon>Discoba</taxon>
        <taxon>Euglenozoa</taxon>
        <taxon>Kinetoplastea</taxon>
        <taxon>Metakinetoplastina</taxon>
        <taxon>Trypanosomatida</taxon>
        <taxon>Trypanosomatidae</taxon>
        <taxon>Trypanosoma</taxon>
    </lineage>
</organism>
<protein>
    <submittedName>
        <fullName evidence="1">Putative myosin heavy chain MYA2-related</fullName>
    </submittedName>
</protein>
<dbReference type="Proteomes" id="UP000284403">
    <property type="component" value="Unassembled WGS sequence"/>
</dbReference>
<dbReference type="OrthoDB" id="10564064at2759"/>
<sequence>MRLLEEGRRLRDAQLKKELAHAKAQHAKESVQRRKHLREVWKGTSQRKPWNVCVASQIAEEGFLGVMLKQLRGDVEASNKTLMEPLRDANTSPLRQDSTFDRVKVQWGAGERWMDEREWILGPRPEAHVLTLTSHQRKLVGNYRIQSVSKVLWEVEATAAALSFQKQHQQGY</sequence>
<dbReference type="EMBL" id="MKKU01000146">
    <property type="protein sequence ID" value="RNF21919.1"/>
    <property type="molecule type" value="Genomic_DNA"/>
</dbReference>
<proteinExistence type="predicted"/>
<gene>
    <name evidence="1" type="ORF">Tco025E_03249</name>
</gene>
<reference evidence="1 2" key="1">
    <citation type="journal article" date="2018" name="BMC Genomics">
        <title>Genomic comparison of Trypanosoma conorhini and Trypanosoma rangeli to Trypanosoma cruzi strains of high and low virulence.</title>
        <authorList>
            <person name="Bradwell K.R."/>
            <person name="Koparde V.N."/>
            <person name="Matveyev A.V."/>
            <person name="Serrano M.G."/>
            <person name="Alves J.M."/>
            <person name="Parikh H."/>
            <person name="Huang B."/>
            <person name="Lee V."/>
            <person name="Espinosa-Alvarez O."/>
            <person name="Ortiz P.A."/>
            <person name="Costa-Martins A.G."/>
            <person name="Teixeira M.M."/>
            <person name="Buck G.A."/>
        </authorList>
    </citation>
    <scope>NUCLEOTIDE SEQUENCE [LARGE SCALE GENOMIC DNA]</scope>
    <source>
        <strain evidence="1 2">025E</strain>
    </source>
</reference>
<dbReference type="GeneID" id="40316860"/>
<comment type="caution">
    <text evidence="1">The sequence shown here is derived from an EMBL/GenBank/DDBJ whole genome shotgun (WGS) entry which is preliminary data.</text>
</comment>
<evidence type="ECO:0000313" key="2">
    <source>
        <dbReference type="Proteomes" id="UP000284403"/>
    </source>
</evidence>
<dbReference type="RefSeq" id="XP_029229693.1">
    <property type="nucleotide sequence ID" value="XM_029370169.1"/>
</dbReference>
<name>A0A3R7LWE5_9TRYP</name>
<keyword evidence="2" id="KW-1185">Reference proteome</keyword>
<evidence type="ECO:0000313" key="1">
    <source>
        <dbReference type="EMBL" id="RNF21919.1"/>
    </source>
</evidence>